<dbReference type="GO" id="GO:0000976">
    <property type="term" value="F:transcription cis-regulatory region binding"/>
    <property type="evidence" value="ECO:0007669"/>
    <property type="project" value="TreeGrafter"/>
</dbReference>
<dbReference type="InterPro" id="IPR001647">
    <property type="entry name" value="HTH_TetR"/>
</dbReference>
<dbReference type="InterPro" id="IPR036271">
    <property type="entry name" value="Tet_transcr_reg_TetR-rel_C_sf"/>
</dbReference>
<evidence type="ECO:0000256" key="3">
    <source>
        <dbReference type="ARBA" id="ARBA00023163"/>
    </source>
</evidence>
<name>A0A6G4UDL7_9ACTN</name>
<keyword evidence="3" id="KW-0804">Transcription</keyword>
<dbReference type="GO" id="GO:0045892">
    <property type="term" value="P:negative regulation of DNA-templated transcription"/>
    <property type="evidence" value="ECO:0007669"/>
    <property type="project" value="UniProtKB-ARBA"/>
</dbReference>
<dbReference type="AlphaFoldDB" id="A0A6G4UDL7"/>
<sequence length="212" mass="23111">MAAIEQSEARPRSARLPRRARRNQLLGAAQEVFVAQGYHSAAMDDIADRAGVSKPVLYQHFPGKLELYLALLDQHCDALLAAVREALASTTDNKQRVAATMSAYFAYVEDEGGAFRLVFESDLTNEPAVRQRVDQVSLDCAKAVSEVIAEDTDLPENEAMLLGVGLCGMAQITARYWLGSGQKIPRDAAAKLMSSLSWRGIAGFPMHGPDHH</sequence>
<dbReference type="SUPFAM" id="SSF48498">
    <property type="entry name" value="Tetracyclin repressor-like, C-terminal domain"/>
    <property type="match status" value="1"/>
</dbReference>
<accession>A0A6G4UDL7</accession>
<dbReference type="InterPro" id="IPR009057">
    <property type="entry name" value="Homeodomain-like_sf"/>
</dbReference>
<dbReference type="InterPro" id="IPR050109">
    <property type="entry name" value="HTH-type_TetR-like_transc_reg"/>
</dbReference>
<dbReference type="Pfam" id="PF19344">
    <property type="entry name" value="TetR_C_32"/>
    <property type="match status" value="1"/>
</dbReference>
<keyword evidence="2 4" id="KW-0238">DNA-binding</keyword>
<dbReference type="EMBL" id="JAAKZV010000407">
    <property type="protein sequence ID" value="NGN70102.1"/>
    <property type="molecule type" value="Genomic_DNA"/>
</dbReference>
<gene>
    <name evidence="6" type="ORF">G5C51_40225</name>
</gene>
<protein>
    <submittedName>
        <fullName evidence="6">TetR/AcrR family transcriptional regulator</fullName>
    </submittedName>
</protein>
<evidence type="ECO:0000256" key="4">
    <source>
        <dbReference type="PROSITE-ProRule" id="PRU00335"/>
    </source>
</evidence>
<keyword evidence="1" id="KW-0805">Transcription regulation</keyword>
<keyword evidence="7" id="KW-1185">Reference proteome</keyword>
<comment type="caution">
    <text evidence="6">The sequence shown here is derived from an EMBL/GenBank/DDBJ whole genome shotgun (WGS) entry which is preliminary data.</text>
</comment>
<dbReference type="PROSITE" id="PS50977">
    <property type="entry name" value="HTH_TETR_2"/>
    <property type="match status" value="1"/>
</dbReference>
<dbReference type="FunFam" id="1.10.10.60:FF:000141">
    <property type="entry name" value="TetR family transcriptional regulator"/>
    <property type="match status" value="1"/>
</dbReference>
<reference evidence="6 7" key="1">
    <citation type="submission" date="2020-02" db="EMBL/GenBank/DDBJ databases">
        <title>Whole-genome analyses of novel actinobacteria.</title>
        <authorList>
            <person name="Sahin N."/>
        </authorList>
    </citation>
    <scope>NUCLEOTIDE SEQUENCE [LARGE SCALE GENOMIC DNA]</scope>
    <source>
        <strain evidence="6 7">A7024</strain>
    </source>
</reference>
<evidence type="ECO:0000259" key="5">
    <source>
        <dbReference type="PROSITE" id="PS50977"/>
    </source>
</evidence>
<dbReference type="Proteomes" id="UP000481583">
    <property type="component" value="Unassembled WGS sequence"/>
</dbReference>
<evidence type="ECO:0000256" key="2">
    <source>
        <dbReference type="ARBA" id="ARBA00023125"/>
    </source>
</evidence>
<dbReference type="InterPro" id="IPR045823">
    <property type="entry name" value="TetR_C_32"/>
</dbReference>
<dbReference type="RefSeq" id="WP_165245615.1">
    <property type="nucleotide sequence ID" value="NZ_JAAKZV010000407.1"/>
</dbReference>
<proteinExistence type="predicted"/>
<evidence type="ECO:0000313" key="6">
    <source>
        <dbReference type="EMBL" id="NGN70102.1"/>
    </source>
</evidence>
<dbReference type="Pfam" id="PF00440">
    <property type="entry name" value="TetR_N"/>
    <property type="match status" value="1"/>
</dbReference>
<feature type="DNA-binding region" description="H-T-H motif" evidence="4">
    <location>
        <begin position="42"/>
        <end position="61"/>
    </location>
</feature>
<dbReference type="GO" id="GO:0003700">
    <property type="term" value="F:DNA-binding transcription factor activity"/>
    <property type="evidence" value="ECO:0007669"/>
    <property type="project" value="TreeGrafter"/>
</dbReference>
<organism evidence="6 7">
    <name type="scientific">Streptomyces coryli</name>
    <dbReference type="NCBI Taxonomy" id="1128680"/>
    <lineage>
        <taxon>Bacteria</taxon>
        <taxon>Bacillati</taxon>
        <taxon>Actinomycetota</taxon>
        <taxon>Actinomycetes</taxon>
        <taxon>Kitasatosporales</taxon>
        <taxon>Streptomycetaceae</taxon>
        <taxon>Streptomyces</taxon>
    </lineage>
</organism>
<dbReference type="PANTHER" id="PTHR30055">
    <property type="entry name" value="HTH-TYPE TRANSCRIPTIONAL REGULATOR RUTR"/>
    <property type="match status" value="1"/>
</dbReference>
<dbReference type="SUPFAM" id="SSF46689">
    <property type="entry name" value="Homeodomain-like"/>
    <property type="match status" value="1"/>
</dbReference>
<evidence type="ECO:0000256" key="1">
    <source>
        <dbReference type="ARBA" id="ARBA00023015"/>
    </source>
</evidence>
<dbReference type="PANTHER" id="PTHR30055:SF160">
    <property type="entry name" value="TRANSCRIPTIONAL REGULATORY PROTEIN (PROBABLY ASNC-FAMILY)-RELATED"/>
    <property type="match status" value="1"/>
</dbReference>
<dbReference type="PRINTS" id="PR00455">
    <property type="entry name" value="HTHTETR"/>
</dbReference>
<evidence type="ECO:0000313" key="7">
    <source>
        <dbReference type="Proteomes" id="UP000481583"/>
    </source>
</evidence>
<dbReference type="Gene3D" id="1.10.357.10">
    <property type="entry name" value="Tetracycline Repressor, domain 2"/>
    <property type="match status" value="1"/>
</dbReference>
<feature type="domain" description="HTH tetR-type" evidence="5">
    <location>
        <begin position="19"/>
        <end position="79"/>
    </location>
</feature>